<dbReference type="STRING" id="315358.SERIO_v1c09340"/>
<sequence length="916" mass="107513">MKVIPINPILFISELSADNQEAVLKHIEKFMNMKAYYMNEEEKRTIKDMPLVADKFYSLPTLLSNHGNISREISFSDEKKGRHTIQKPLYHAFIEEFPKEPLAKLALYEISALLMKEAALKKGIEPFIDQPTSEEVTKRIKEWSDNYKKNIIEPKIAEKAATFSENSLEHKIFCEIKNNDFVQKWNYTYNFGNEVINRGKLFTNNELDFYFYPFAVYKTLYGDGESSPQLFTEQLTAEIDKIIDNYKFSSGFKGSDNLQCQKIKKFFLDLQREYYRQGGKEDIKINKSIIPYSNFFIDIQKYKTNINKHRIDKLPMIHFFTCWEKQKAYEQYGDYFELRFNIVKTTHNLRQKYGEEIFKKCLLFRHAADFAKEANKHILQELVIINIKDSDQQWNEYQELKSKATEIENNLMVKIADYEKLCNILAQKGNNNLGNIIPDKIAQDDYDQLLSTIKKFIQNIKVPIEEKNTISIVNFNFNQKAFEEKYNDEDGAFRKQIDDTRLVLWENLLKNKKLIEEERMVEIAKKTERSEYQPLVSQPETIETFPRFSSATKKQSQKKIHIGSIITQNKQSSSPSKLKSHDKTKHKDSRTSLKFTINLGPAKDRNNLPPERSLEQQRDIERERHKYDHPSFIKKPPLSSEKTKNTINKIDDFIKPEDELLEKGVKVAFKKLTLEEEPSKQDNPPLSNYFRIVTLRRENKKDINGQCIDKEGRPAILLDEWGEQSLIWAGTSKDKEYFDAVTKQMSTKFETYFYFWNIEIVENKFIQPQYKADRNPQIIDISEIKMLKKLLETNSEKDNILTKAYEIITQKLDTYSEDKDLKITESTDSQDGMNAYLEEYNNQSSYAKSEKPTPKSKSRFSIEQVLKVSNAEKKSSNIDKTNEIQQRLEQLKKEAKEIEAKATGTKAKKIEKELAR</sequence>
<feature type="coiled-coil region" evidence="1">
    <location>
        <begin position="878"/>
        <end position="908"/>
    </location>
</feature>
<evidence type="ECO:0000313" key="3">
    <source>
        <dbReference type="EMBL" id="AKM54494.1"/>
    </source>
</evidence>
<organism evidence="3 4">
    <name type="scientific">Spiroplasma eriocheiris</name>
    <dbReference type="NCBI Taxonomy" id="315358"/>
    <lineage>
        <taxon>Bacteria</taxon>
        <taxon>Bacillati</taxon>
        <taxon>Mycoplasmatota</taxon>
        <taxon>Mollicutes</taxon>
        <taxon>Entomoplasmatales</taxon>
        <taxon>Spiroplasmataceae</taxon>
        <taxon>Spiroplasma</taxon>
    </lineage>
</organism>
<feature type="compositionally biased region" description="Polar residues" evidence="2">
    <location>
        <begin position="565"/>
        <end position="577"/>
    </location>
</feature>
<name>A0A0H3XLP8_9MOLU</name>
<feature type="compositionally biased region" description="Basic and acidic residues" evidence="2">
    <location>
        <begin position="602"/>
        <end position="616"/>
    </location>
</feature>
<evidence type="ECO:0000313" key="4">
    <source>
        <dbReference type="Proteomes" id="UP000035661"/>
    </source>
</evidence>
<feature type="region of interest" description="Disordered" evidence="2">
    <location>
        <begin position="841"/>
        <end position="861"/>
    </location>
</feature>
<feature type="region of interest" description="Disordered" evidence="2">
    <location>
        <begin position="547"/>
        <end position="616"/>
    </location>
</feature>
<feature type="compositionally biased region" description="Basic residues" evidence="2">
    <location>
        <begin position="578"/>
        <end position="588"/>
    </location>
</feature>
<keyword evidence="4" id="KW-1185">Reference proteome</keyword>
<proteinExistence type="predicted"/>
<dbReference type="AlphaFoldDB" id="A0A0H3XLP8"/>
<dbReference type="KEGG" id="seri:SERIO_v1c09340"/>
<reference evidence="4" key="2">
    <citation type="submission" date="2015-06" db="EMBL/GenBank/DDBJ databases">
        <title>Complete genome sequence of Spiroplasma eriocheiris TDA-040725-5 (DSM 21848).</title>
        <authorList>
            <person name="Lo W.-S."/>
            <person name="Kuo C.-H."/>
        </authorList>
    </citation>
    <scope>NUCLEOTIDE SEQUENCE [LARGE SCALE GENOMIC DNA]</scope>
    <source>
        <strain evidence="4">TDA-040725-5</strain>
    </source>
</reference>
<keyword evidence="1" id="KW-0175">Coiled coil</keyword>
<protein>
    <submittedName>
        <fullName evidence="3">Uncharacterized protein</fullName>
    </submittedName>
</protein>
<dbReference type="RefSeq" id="WP_047791692.1">
    <property type="nucleotide sequence ID" value="NZ_CP011856.1"/>
</dbReference>
<accession>A0A0H3XLP8</accession>
<dbReference type="PATRIC" id="fig|743698.3.peg.943"/>
<evidence type="ECO:0000256" key="1">
    <source>
        <dbReference type="SAM" id="Coils"/>
    </source>
</evidence>
<dbReference type="Proteomes" id="UP000035661">
    <property type="component" value="Chromosome"/>
</dbReference>
<reference evidence="3 4" key="1">
    <citation type="journal article" date="2015" name="Genome Biol. Evol.">
        <title>Found and Lost: The Fates of Horizontally Acquired Genes in Arthropod-Symbiotic Spiroplasma.</title>
        <authorList>
            <person name="Lo W.S."/>
            <person name="Gasparich G.E."/>
            <person name="Kuo C.H."/>
        </authorList>
    </citation>
    <scope>NUCLEOTIDE SEQUENCE [LARGE SCALE GENOMIC DNA]</scope>
    <source>
        <strain evidence="4">TDA-040725-5</strain>
    </source>
</reference>
<gene>
    <name evidence="3" type="ORF">SERIO_v1c09340</name>
</gene>
<evidence type="ECO:0000256" key="2">
    <source>
        <dbReference type="SAM" id="MobiDB-lite"/>
    </source>
</evidence>
<dbReference type="EMBL" id="CP011856">
    <property type="protein sequence ID" value="AKM54494.1"/>
    <property type="molecule type" value="Genomic_DNA"/>
</dbReference>